<gene>
    <name evidence="2" type="ORF">PODLI_1B039030</name>
</gene>
<protein>
    <submittedName>
        <fullName evidence="2">Uncharacterized protein</fullName>
    </submittedName>
</protein>
<reference evidence="2" key="1">
    <citation type="submission" date="2022-12" db="EMBL/GenBank/DDBJ databases">
        <authorList>
            <person name="Alioto T."/>
            <person name="Alioto T."/>
            <person name="Gomez Garrido J."/>
        </authorList>
    </citation>
    <scope>NUCLEOTIDE SEQUENCE</scope>
</reference>
<dbReference type="Proteomes" id="UP001178461">
    <property type="component" value="Chromosome 3"/>
</dbReference>
<proteinExistence type="predicted"/>
<evidence type="ECO:0000256" key="1">
    <source>
        <dbReference type="SAM" id="MobiDB-lite"/>
    </source>
</evidence>
<accession>A0AA35K4T4</accession>
<evidence type="ECO:0000313" key="3">
    <source>
        <dbReference type="Proteomes" id="UP001178461"/>
    </source>
</evidence>
<evidence type="ECO:0000313" key="2">
    <source>
        <dbReference type="EMBL" id="CAI5770847.1"/>
    </source>
</evidence>
<feature type="region of interest" description="Disordered" evidence="1">
    <location>
        <begin position="1"/>
        <end position="249"/>
    </location>
</feature>
<name>A0AA35K4T4_9SAUR</name>
<feature type="compositionally biased region" description="Low complexity" evidence="1">
    <location>
        <begin position="15"/>
        <end position="38"/>
    </location>
</feature>
<organism evidence="2 3">
    <name type="scientific">Podarcis lilfordi</name>
    <name type="common">Lilford's wall lizard</name>
    <dbReference type="NCBI Taxonomy" id="74358"/>
    <lineage>
        <taxon>Eukaryota</taxon>
        <taxon>Metazoa</taxon>
        <taxon>Chordata</taxon>
        <taxon>Craniata</taxon>
        <taxon>Vertebrata</taxon>
        <taxon>Euteleostomi</taxon>
        <taxon>Lepidosauria</taxon>
        <taxon>Squamata</taxon>
        <taxon>Bifurcata</taxon>
        <taxon>Unidentata</taxon>
        <taxon>Episquamata</taxon>
        <taxon>Laterata</taxon>
        <taxon>Lacertibaenia</taxon>
        <taxon>Lacertidae</taxon>
        <taxon>Podarcis</taxon>
    </lineage>
</organism>
<feature type="compositionally biased region" description="Pro residues" evidence="1">
    <location>
        <begin position="221"/>
        <end position="233"/>
    </location>
</feature>
<dbReference type="EMBL" id="OX395128">
    <property type="protein sequence ID" value="CAI5770847.1"/>
    <property type="molecule type" value="Genomic_DNA"/>
</dbReference>
<dbReference type="AlphaFoldDB" id="A0AA35K4T4"/>
<feature type="compositionally biased region" description="Low complexity" evidence="1">
    <location>
        <begin position="234"/>
        <end position="245"/>
    </location>
</feature>
<keyword evidence="3" id="KW-1185">Reference proteome</keyword>
<sequence length="279" mass="29132">MAQAESPFPPPPSPSSGGEPGHSSPNQLRNAPKLLRAAPPSPRRRAALAFGSASRQLRQPRHGASWAPGTPGRRHRRAPAPRLPPIPAGAFAEPRRSRPRRALPSRATSPKRLPSGWRAGLTREGAERAVCASAGASRREVAFSGGAPPIPQGRSGGSGKAKRWIGLGVGVKRAPPRPRSSPADPGGEGRPALKSHDAGAPRSARCRFPARRDQEEEEDPPLPVSPPPAPPTPASSSSSSSFFSPHAGKTARDSLRLLLLEAGSFAMPLAGVRGDSSRP</sequence>